<accession>A0A8J3VHK0</accession>
<dbReference type="SUPFAM" id="SSF53098">
    <property type="entry name" value="Ribonuclease H-like"/>
    <property type="match status" value="1"/>
</dbReference>
<reference evidence="1" key="1">
    <citation type="submission" date="2021-01" db="EMBL/GenBank/DDBJ databases">
        <title>Whole genome shotgun sequence of Rhizocola hellebori NBRC 109834.</title>
        <authorList>
            <person name="Komaki H."/>
            <person name="Tamura T."/>
        </authorList>
    </citation>
    <scope>NUCLEOTIDE SEQUENCE</scope>
    <source>
        <strain evidence="1">NBRC 109834</strain>
    </source>
</reference>
<name>A0A8J3VHK0_9ACTN</name>
<keyword evidence="2" id="KW-1185">Reference proteome</keyword>
<evidence type="ECO:0000313" key="1">
    <source>
        <dbReference type="EMBL" id="GIH07479.1"/>
    </source>
</evidence>
<dbReference type="RefSeq" id="WP_203911271.1">
    <property type="nucleotide sequence ID" value="NZ_BONY01000037.1"/>
</dbReference>
<dbReference type="Gene3D" id="3.30.420.10">
    <property type="entry name" value="Ribonuclease H-like superfamily/Ribonuclease H"/>
    <property type="match status" value="1"/>
</dbReference>
<dbReference type="Proteomes" id="UP000612899">
    <property type="component" value="Unassembled WGS sequence"/>
</dbReference>
<proteinExistence type="predicted"/>
<comment type="caution">
    <text evidence="1">The sequence shown here is derived from an EMBL/GenBank/DDBJ whole genome shotgun (WGS) entry which is preliminary data.</text>
</comment>
<protein>
    <submittedName>
        <fullName evidence="1">Uncharacterized protein</fullName>
    </submittedName>
</protein>
<dbReference type="InterPro" id="IPR012337">
    <property type="entry name" value="RNaseH-like_sf"/>
</dbReference>
<organism evidence="1 2">
    <name type="scientific">Rhizocola hellebori</name>
    <dbReference type="NCBI Taxonomy" id="1392758"/>
    <lineage>
        <taxon>Bacteria</taxon>
        <taxon>Bacillati</taxon>
        <taxon>Actinomycetota</taxon>
        <taxon>Actinomycetes</taxon>
        <taxon>Micromonosporales</taxon>
        <taxon>Micromonosporaceae</taxon>
        <taxon>Rhizocola</taxon>
    </lineage>
</organism>
<dbReference type="GO" id="GO:0003676">
    <property type="term" value="F:nucleic acid binding"/>
    <property type="evidence" value="ECO:0007669"/>
    <property type="project" value="InterPro"/>
</dbReference>
<dbReference type="EMBL" id="BONY01000037">
    <property type="protein sequence ID" value="GIH07479.1"/>
    <property type="molecule type" value="Genomic_DNA"/>
</dbReference>
<dbReference type="InterPro" id="IPR036397">
    <property type="entry name" value="RNaseH_sf"/>
</dbReference>
<sequence>MKRCVVVGLDISITGTGLACSAHPRTHLIGAKGITKLPIDQRAKVLSGLCADIVLWTELQEPVLVAIEAPAYAQSGGGAVERHYLYMAVITQLVGRRIPVAEVNVSKRIKYALGKGVGPKTAIADAVARRFPDYDTAGNDNRCDAVILAAMGADHLGQPITTMPQIHRDALDGVHWPINIGDPT</sequence>
<evidence type="ECO:0000313" key="2">
    <source>
        <dbReference type="Proteomes" id="UP000612899"/>
    </source>
</evidence>
<dbReference type="AlphaFoldDB" id="A0A8J3VHK0"/>
<gene>
    <name evidence="1" type="ORF">Rhe02_55460</name>
</gene>